<sequence>MKKLYRSLSLIVFLNIGSIIFYNTIVIIIVGYFLNKNEIISVEAWFILSYLGVIYLIGLAANAPILFINSSDYREAYLKEFNLIKTFFQKIFNNTSTPIQVISKDINNKKINQIIPIST</sequence>
<reference evidence="2 3" key="1">
    <citation type="submission" date="2020-08" db="EMBL/GenBank/DDBJ databases">
        <authorList>
            <person name="Koutsovoulos G."/>
            <person name="Danchin GJ E."/>
        </authorList>
    </citation>
    <scope>NUCLEOTIDE SEQUENCE [LARGE SCALE GENOMIC DNA]</scope>
</reference>
<keyword evidence="1" id="KW-1133">Transmembrane helix</keyword>
<feature type="transmembrane region" description="Helical" evidence="1">
    <location>
        <begin position="46"/>
        <end position="68"/>
    </location>
</feature>
<keyword evidence="1" id="KW-0812">Transmembrane</keyword>
<evidence type="ECO:0000313" key="3">
    <source>
        <dbReference type="Proteomes" id="UP000580250"/>
    </source>
</evidence>
<evidence type="ECO:0000313" key="2">
    <source>
        <dbReference type="EMBL" id="CAD2175814.1"/>
    </source>
</evidence>
<gene>
    <name evidence="2" type="ORF">MENT_LOCUS27564</name>
</gene>
<name>A0A6V7VMV2_MELEN</name>
<organism evidence="2 3">
    <name type="scientific">Meloidogyne enterolobii</name>
    <name type="common">Root-knot nematode worm</name>
    <name type="synonym">Meloidogyne mayaguensis</name>
    <dbReference type="NCBI Taxonomy" id="390850"/>
    <lineage>
        <taxon>Eukaryota</taxon>
        <taxon>Metazoa</taxon>
        <taxon>Ecdysozoa</taxon>
        <taxon>Nematoda</taxon>
        <taxon>Chromadorea</taxon>
        <taxon>Rhabditida</taxon>
        <taxon>Tylenchina</taxon>
        <taxon>Tylenchomorpha</taxon>
        <taxon>Tylenchoidea</taxon>
        <taxon>Meloidogynidae</taxon>
        <taxon>Meloidogyninae</taxon>
        <taxon>Meloidogyne</taxon>
    </lineage>
</organism>
<dbReference type="AlphaFoldDB" id="A0A6V7VMV2"/>
<feature type="transmembrane region" description="Helical" evidence="1">
    <location>
        <begin position="12"/>
        <end position="34"/>
    </location>
</feature>
<protein>
    <submittedName>
        <fullName evidence="2">Uncharacterized protein</fullName>
    </submittedName>
</protein>
<dbReference type="OrthoDB" id="5899728at2759"/>
<dbReference type="EMBL" id="CAJEWN010000262">
    <property type="protein sequence ID" value="CAD2175814.1"/>
    <property type="molecule type" value="Genomic_DNA"/>
</dbReference>
<proteinExistence type="predicted"/>
<keyword evidence="1" id="KW-0472">Membrane</keyword>
<comment type="caution">
    <text evidence="2">The sequence shown here is derived from an EMBL/GenBank/DDBJ whole genome shotgun (WGS) entry which is preliminary data.</text>
</comment>
<dbReference type="Proteomes" id="UP000580250">
    <property type="component" value="Unassembled WGS sequence"/>
</dbReference>
<accession>A0A6V7VMV2</accession>
<evidence type="ECO:0000256" key="1">
    <source>
        <dbReference type="SAM" id="Phobius"/>
    </source>
</evidence>